<sequence length="671" mass="69812">METGTARIGVDVGGTFTDVTLRTGDGLVTAKVATTPEQADGVMWGIEVACERAGIVPAGIGEFTHATTVPVNALLERAGAQTALVTTEGFRDVVEIGRQDRPDLYDRSVERPDPLVPRRRRLEVDERATPEGVERPVTEEGIERVAGEIRETGAESVAVALLHAYATPDNEARLAEGLRDRLPIPVSVSHEVLAAFREYERTATTAADAYVRPAVDAYLGDLIEQVRAAGVPTPQVMGGNGGVAGADRARERAATTVLSGPAAGVVGAARAAEGVAADRDLAGLVTFDMGGTSSDVSLVRDGEAERTAETTVGGVPIHLPMVDVTTVGSGGGSVARVDSGGALRVGPRSAGAEPGPACYGRGGEEPTVTDAAVELGYVGGKLGGELALEPDRATAVLAELAEAGGFDTAAEAAAGIYRVAAATMTRTIREVTVEAGHDPREFGLVAFGGAGPLFGAALADRLGIGTVVVPLQAGVLSAMGLLAADEEVDAVRTLRTRLAEADLEAVEAAFAAVGERAREGLRDPDRGTVDRVADCRYAGQSFELSVPAPDPFDPEIVRDRFEDAHERAYGYRTDDPVELVTLRARASVGRELGPIPYEGEESFERGTRKARFGDDVHETAVHDRRGPPIGTTIDGPAVLEGRESTTLVPPEWTATVRGDGTLVLTEGGESA</sequence>
<proteinExistence type="predicted"/>
<dbReference type="InterPro" id="IPR045079">
    <property type="entry name" value="Oxoprolinase-like"/>
</dbReference>
<dbReference type="InterPro" id="IPR008040">
    <property type="entry name" value="Hydant_A_N"/>
</dbReference>
<dbReference type="EMBL" id="JBHSJG010000029">
    <property type="protein sequence ID" value="MFC4987712.1"/>
    <property type="molecule type" value="Genomic_DNA"/>
</dbReference>
<evidence type="ECO:0000313" key="4">
    <source>
        <dbReference type="Proteomes" id="UP001595925"/>
    </source>
</evidence>
<dbReference type="Pfam" id="PF01968">
    <property type="entry name" value="Hydantoinase_A"/>
    <property type="match status" value="1"/>
</dbReference>
<dbReference type="InterPro" id="IPR043129">
    <property type="entry name" value="ATPase_NBD"/>
</dbReference>
<dbReference type="PANTHER" id="PTHR11365:SF23">
    <property type="entry name" value="HYPOTHETICAL 5-OXOPROLINASE (EUROFUNG)-RELATED"/>
    <property type="match status" value="1"/>
</dbReference>
<organism evidence="3 4">
    <name type="scientific">Saliphagus infecundisoli</name>
    <dbReference type="NCBI Taxonomy" id="1849069"/>
    <lineage>
        <taxon>Archaea</taxon>
        <taxon>Methanobacteriati</taxon>
        <taxon>Methanobacteriota</taxon>
        <taxon>Stenosarchaea group</taxon>
        <taxon>Halobacteria</taxon>
        <taxon>Halobacteriales</taxon>
        <taxon>Natrialbaceae</taxon>
        <taxon>Saliphagus</taxon>
    </lineage>
</organism>
<evidence type="ECO:0000259" key="1">
    <source>
        <dbReference type="Pfam" id="PF01968"/>
    </source>
</evidence>
<comment type="caution">
    <text evidence="3">The sequence shown here is derived from an EMBL/GenBank/DDBJ whole genome shotgun (WGS) entry which is preliminary data.</text>
</comment>
<dbReference type="RefSeq" id="WP_224827850.1">
    <property type="nucleotide sequence ID" value="NZ_JAIVEF010000002.1"/>
</dbReference>
<dbReference type="Proteomes" id="UP001595925">
    <property type="component" value="Unassembled WGS sequence"/>
</dbReference>
<feature type="domain" description="Hydantoinase A/oxoprolinase" evidence="1">
    <location>
        <begin position="201"/>
        <end position="485"/>
    </location>
</feature>
<name>A0ABD5QFB5_9EURY</name>
<reference evidence="3 4" key="1">
    <citation type="journal article" date="2019" name="Int. J. Syst. Evol. Microbiol.">
        <title>The Global Catalogue of Microorganisms (GCM) 10K type strain sequencing project: providing services to taxonomists for standard genome sequencing and annotation.</title>
        <authorList>
            <consortium name="The Broad Institute Genomics Platform"/>
            <consortium name="The Broad Institute Genome Sequencing Center for Infectious Disease"/>
            <person name="Wu L."/>
            <person name="Ma J."/>
        </authorList>
    </citation>
    <scope>NUCLEOTIDE SEQUENCE [LARGE SCALE GENOMIC DNA]</scope>
    <source>
        <strain evidence="3 4">CGMCC 1.15824</strain>
    </source>
</reference>
<dbReference type="PANTHER" id="PTHR11365">
    <property type="entry name" value="5-OXOPROLINASE RELATED"/>
    <property type="match status" value="1"/>
</dbReference>
<evidence type="ECO:0000259" key="2">
    <source>
        <dbReference type="Pfam" id="PF05378"/>
    </source>
</evidence>
<dbReference type="SUPFAM" id="SSF53067">
    <property type="entry name" value="Actin-like ATPase domain"/>
    <property type="match status" value="1"/>
</dbReference>
<accession>A0ABD5QFB5</accession>
<feature type="domain" description="Hydantoinase/oxoprolinase N-terminal" evidence="2">
    <location>
        <begin position="7"/>
        <end position="180"/>
    </location>
</feature>
<dbReference type="AlphaFoldDB" id="A0ABD5QFB5"/>
<dbReference type="InterPro" id="IPR002821">
    <property type="entry name" value="Hydantoinase_A"/>
</dbReference>
<protein>
    <submittedName>
        <fullName evidence="3">Hydantoinase/oxoprolinase family protein</fullName>
    </submittedName>
</protein>
<gene>
    <name evidence="3" type="ORF">ACFPFO_08035</name>
</gene>
<evidence type="ECO:0000313" key="3">
    <source>
        <dbReference type="EMBL" id="MFC4987712.1"/>
    </source>
</evidence>
<keyword evidence="4" id="KW-1185">Reference proteome</keyword>
<dbReference type="Pfam" id="PF05378">
    <property type="entry name" value="Hydant_A_N"/>
    <property type="match status" value="1"/>
</dbReference>